<dbReference type="EMBL" id="FR824250">
    <property type="protein sequence ID" value="CCA23734.1"/>
    <property type="molecule type" value="Genomic_DNA"/>
</dbReference>
<reference evidence="1" key="2">
    <citation type="submission" date="2011-02" db="EMBL/GenBank/DDBJ databases">
        <authorList>
            <person name="MacLean D."/>
        </authorList>
    </citation>
    <scope>NUCLEOTIDE SEQUENCE</scope>
</reference>
<proteinExistence type="predicted"/>
<organism evidence="1">
    <name type="scientific">Albugo laibachii Nc14</name>
    <dbReference type="NCBI Taxonomy" id="890382"/>
    <lineage>
        <taxon>Eukaryota</taxon>
        <taxon>Sar</taxon>
        <taxon>Stramenopiles</taxon>
        <taxon>Oomycota</taxon>
        <taxon>Peronosporomycetes</taxon>
        <taxon>Albuginales</taxon>
        <taxon>Albuginaceae</taxon>
        <taxon>Albugo</taxon>
    </lineage>
</organism>
<sequence length="100" mass="11741">MHQWVSDVAKTKNEAARLLHNRKHGVSPVNFEIGDFVLSGNVIRRTNKRILHWKGPYRVVATLNVWTYDIQELVEPFAIITRHVTRLKFYSEEDLEITQV</sequence>
<name>F0WQX4_9STRA</name>
<dbReference type="AlphaFoldDB" id="F0WQX4"/>
<evidence type="ECO:0000313" key="1">
    <source>
        <dbReference type="EMBL" id="CCA23734.1"/>
    </source>
</evidence>
<protein>
    <submittedName>
        <fullName evidence="1">AlNc14C205G8784 protein</fullName>
    </submittedName>
</protein>
<dbReference type="HOGENOM" id="CLU_2311408_0_0_1"/>
<gene>
    <name evidence="1" type="primary">AlNc14C205G8784</name>
    <name evidence="1" type="ORF">ALNC14_098780</name>
</gene>
<accession>F0WQX4</accession>
<reference evidence="1" key="1">
    <citation type="journal article" date="2011" name="PLoS Biol.">
        <title>Gene gain and loss during evolution of obligate parasitism in the white rust pathogen of Arabidopsis thaliana.</title>
        <authorList>
            <person name="Kemen E."/>
            <person name="Gardiner A."/>
            <person name="Schultz-Larsen T."/>
            <person name="Kemen A.C."/>
            <person name="Balmuth A.L."/>
            <person name="Robert-Seilaniantz A."/>
            <person name="Bailey K."/>
            <person name="Holub E."/>
            <person name="Studholme D.J."/>
            <person name="Maclean D."/>
            <person name="Jones J.D."/>
        </authorList>
    </citation>
    <scope>NUCLEOTIDE SEQUENCE</scope>
</reference>